<proteinExistence type="predicted"/>
<keyword evidence="3" id="KW-1185">Reference proteome</keyword>
<sequence>MSKDERRRLARKAIAFDVLMANLPTAGHPDRGDPEAVRRALEVLDEEEPAGEAGDSPEGA</sequence>
<protein>
    <submittedName>
        <fullName evidence="2">Uncharacterized protein</fullName>
    </submittedName>
</protein>
<accession>A0ABS3R0U1</accession>
<dbReference type="EMBL" id="JAGEOK010000012">
    <property type="protein sequence ID" value="MBO2439801.1"/>
    <property type="molecule type" value="Genomic_DNA"/>
</dbReference>
<evidence type="ECO:0000313" key="2">
    <source>
        <dbReference type="EMBL" id="MBO2439801.1"/>
    </source>
</evidence>
<comment type="caution">
    <text evidence="2">The sequence shown here is derived from an EMBL/GenBank/DDBJ whole genome shotgun (WGS) entry which is preliminary data.</text>
</comment>
<organism evidence="2 3">
    <name type="scientific">Actinomadura nitritigenes</name>
    <dbReference type="NCBI Taxonomy" id="134602"/>
    <lineage>
        <taxon>Bacteria</taxon>
        <taxon>Bacillati</taxon>
        <taxon>Actinomycetota</taxon>
        <taxon>Actinomycetes</taxon>
        <taxon>Streptosporangiales</taxon>
        <taxon>Thermomonosporaceae</taxon>
        <taxon>Actinomadura</taxon>
    </lineage>
</organism>
<evidence type="ECO:0000256" key="1">
    <source>
        <dbReference type="SAM" id="MobiDB-lite"/>
    </source>
</evidence>
<name>A0ABS3R0U1_9ACTN</name>
<reference evidence="2 3" key="1">
    <citation type="submission" date="2021-03" db="EMBL/GenBank/DDBJ databases">
        <authorList>
            <person name="Kanchanasin P."/>
            <person name="Saeng-In P."/>
            <person name="Phongsopitanun W."/>
            <person name="Yuki M."/>
            <person name="Kudo T."/>
            <person name="Ohkuma M."/>
            <person name="Tanasupawat S."/>
        </authorList>
    </citation>
    <scope>NUCLEOTIDE SEQUENCE [LARGE SCALE GENOMIC DNA]</scope>
    <source>
        <strain evidence="2 3">L46</strain>
    </source>
</reference>
<dbReference type="RefSeq" id="WP_208268239.1">
    <property type="nucleotide sequence ID" value="NZ_BAAAGM010000010.1"/>
</dbReference>
<feature type="compositionally biased region" description="Basic and acidic residues" evidence="1">
    <location>
        <begin position="28"/>
        <end position="42"/>
    </location>
</feature>
<feature type="region of interest" description="Disordered" evidence="1">
    <location>
        <begin position="23"/>
        <end position="60"/>
    </location>
</feature>
<gene>
    <name evidence="2" type="ORF">J4557_19950</name>
</gene>
<evidence type="ECO:0000313" key="3">
    <source>
        <dbReference type="Proteomes" id="UP000666915"/>
    </source>
</evidence>
<dbReference type="Proteomes" id="UP000666915">
    <property type="component" value="Unassembled WGS sequence"/>
</dbReference>